<dbReference type="OrthoDB" id="1163416at2"/>
<dbReference type="AlphaFoldDB" id="I0K5L1"/>
<evidence type="ECO:0000313" key="1">
    <source>
        <dbReference type="EMBL" id="CCG99414.1"/>
    </source>
</evidence>
<dbReference type="GO" id="GO:0003700">
    <property type="term" value="F:DNA-binding transcription factor activity"/>
    <property type="evidence" value="ECO:0007669"/>
    <property type="project" value="InterPro"/>
</dbReference>
<organism evidence="1 2">
    <name type="scientific">Fibrella aestuarina BUZ 2</name>
    <dbReference type="NCBI Taxonomy" id="1166018"/>
    <lineage>
        <taxon>Bacteria</taxon>
        <taxon>Pseudomonadati</taxon>
        <taxon>Bacteroidota</taxon>
        <taxon>Cytophagia</taxon>
        <taxon>Cytophagales</taxon>
        <taxon>Spirosomataceae</taxon>
        <taxon>Fibrella</taxon>
    </lineage>
</organism>
<dbReference type="SUPFAM" id="SSF88946">
    <property type="entry name" value="Sigma2 domain of RNA polymerase sigma factors"/>
    <property type="match status" value="1"/>
</dbReference>
<gene>
    <name evidence="1" type="ORF">FAES_1404</name>
</gene>
<protein>
    <recommendedName>
        <fullName evidence="3">RNA polymerase, sigma-24 subunit, ECF subfamily</fullName>
    </recommendedName>
</protein>
<sequence>MTLKTLLGGRQPLTDADIVAGLRGTERAQNKAIEALYEQNQAFLTRFLRSKQNGLYFVKEPEDIIWEAITAVLHNVLDGHYVPSSQTPLRAYLVSICRNLWYKAVSQEENRDRREEAFWQAMEPSELPDVEQWLHNQQQWTRYLLLFDRAGKHCRQILTLWLVDGLDNGAITEVMVREGKLKNEQVIRNTKSDCLKKLTSLLR</sequence>
<accession>I0K5L1</accession>
<keyword evidence="2" id="KW-1185">Reference proteome</keyword>
<dbReference type="HOGENOM" id="CLU_047691_16_1_10"/>
<evidence type="ECO:0000313" key="2">
    <source>
        <dbReference type="Proteomes" id="UP000011058"/>
    </source>
</evidence>
<dbReference type="eggNOG" id="COG1595">
    <property type="taxonomic scope" value="Bacteria"/>
</dbReference>
<dbReference type="InterPro" id="IPR013325">
    <property type="entry name" value="RNA_pol_sigma_r2"/>
</dbReference>
<dbReference type="GO" id="GO:0006352">
    <property type="term" value="P:DNA-templated transcription initiation"/>
    <property type="evidence" value="ECO:0007669"/>
    <property type="project" value="InterPro"/>
</dbReference>
<dbReference type="Gene3D" id="1.10.1740.10">
    <property type="match status" value="1"/>
</dbReference>
<dbReference type="RefSeq" id="WP_015330513.1">
    <property type="nucleotide sequence ID" value="NC_020054.1"/>
</dbReference>
<dbReference type="KEGG" id="fae:FAES_1404"/>
<name>I0K5L1_9BACT</name>
<proteinExistence type="predicted"/>
<dbReference type="EMBL" id="HE796683">
    <property type="protein sequence ID" value="CCG99414.1"/>
    <property type="molecule type" value="Genomic_DNA"/>
</dbReference>
<dbReference type="STRING" id="1166018.FAES_1404"/>
<dbReference type="Proteomes" id="UP000011058">
    <property type="component" value="Chromosome"/>
</dbReference>
<evidence type="ECO:0008006" key="3">
    <source>
        <dbReference type="Google" id="ProtNLM"/>
    </source>
</evidence>
<reference evidence="1 2" key="1">
    <citation type="journal article" date="2012" name="J. Bacteriol.">
        <title>Genome Sequence of Fibrella aestuarina BUZ 2T, a Filamentous Marine Bacterium.</title>
        <authorList>
            <person name="Filippini M."/>
            <person name="Qi W."/>
            <person name="Blom J."/>
            <person name="Goesmann A."/>
            <person name="Smits T.H."/>
            <person name="Bagheri H.C."/>
        </authorList>
    </citation>
    <scope>NUCLEOTIDE SEQUENCE [LARGE SCALE GENOMIC DNA]</scope>
    <source>
        <strain evidence="2">BUZ 2T</strain>
    </source>
</reference>